<evidence type="ECO:0000313" key="5">
    <source>
        <dbReference type="EMBL" id="PNF61206.1"/>
    </source>
</evidence>
<dbReference type="GO" id="GO:0046872">
    <property type="term" value="F:metal ion binding"/>
    <property type="evidence" value="ECO:0007669"/>
    <property type="project" value="UniProtKB-KW"/>
</dbReference>
<keyword evidence="3" id="KW-0408">Iron</keyword>
<proteinExistence type="predicted"/>
<evidence type="ECO:0000256" key="4">
    <source>
        <dbReference type="SAM" id="MobiDB-lite"/>
    </source>
</evidence>
<comment type="caution">
    <text evidence="5">The sequence shown here is derived from an EMBL/GenBank/DDBJ whole genome shotgun (WGS) entry which is preliminary data.</text>
</comment>
<dbReference type="InterPro" id="IPR036909">
    <property type="entry name" value="Cyt_c-like_dom_sf"/>
</dbReference>
<dbReference type="GO" id="GO:0009055">
    <property type="term" value="F:electron transfer activity"/>
    <property type="evidence" value="ECO:0007669"/>
    <property type="project" value="InterPro"/>
</dbReference>
<accession>A0A2N8RJC2</accession>
<feature type="compositionally biased region" description="Basic and acidic residues" evidence="4">
    <location>
        <begin position="200"/>
        <end position="230"/>
    </location>
</feature>
<dbReference type="InterPro" id="IPR009056">
    <property type="entry name" value="Cyt_c-like_dom"/>
</dbReference>
<reference evidence="5 6" key="1">
    <citation type="submission" date="2018-01" db="EMBL/GenBank/DDBJ databases">
        <title>Denitrification phenotypes of diverse strains of Pseudomonas stutzeri.</title>
        <authorList>
            <person name="Milligan D.A."/>
            <person name="Bergaust L."/>
            <person name="Bakken L.R."/>
            <person name="Frostegard A."/>
        </authorList>
    </citation>
    <scope>NUCLEOTIDE SEQUENCE [LARGE SCALE GENOMIC DNA]</scope>
    <source>
        <strain evidence="5 6">CCUG 44592</strain>
    </source>
</reference>
<dbReference type="AlphaFoldDB" id="A0A2N8RJC2"/>
<dbReference type="Gene3D" id="1.10.760.10">
    <property type="entry name" value="Cytochrome c-like domain"/>
    <property type="match status" value="1"/>
</dbReference>
<keyword evidence="2" id="KW-0479">Metal-binding</keyword>
<dbReference type="RefSeq" id="WP_003283797.1">
    <property type="nucleotide sequence ID" value="NZ_CP036186.1"/>
</dbReference>
<name>A0A2N8RJC2_STUST</name>
<evidence type="ECO:0000256" key="3">
    <source>
        <dbReference type="ARBA" id="ARBA00023004"/>
    </source>
</evidence>
<organism evidence="5 6">
    <name type="scientific">Stutzerimonas stutzeri</name>
    <name type="common">Pseudomonas stutzeri</name>
    <dbReference type="NCBI Taxonomy" id="316"/>
    <lineage>
        <taxon>Bacteria</taxon>
        <taxon>Pseudomonadati</taxon>
        <taxon>Pseudomonadota</taxon>
        <taxon>Gammaproteobacteria</taxon>
        <taxon>Pseudomonadales</taxon>
        <taxon>Pseudomonadaceae</taxon>
        <taxon>Stutzerimonas</taxon>
    </lineage>
</organism>
<gene>
    <name evidence="5" type="ORF">CXK99_00265</name>
</gene>
<dbReference type="Pfam" id="PF13442">
    <property type="entry name" value="Cytochrome_CBB3"/>
    <property type="match status" value="1"/>
</dbReference>
<evidence type="ECO:0000313" key="6">
    <source>
        <dbReference type="Proteomes" id="UP000236003"/>
    </source>
</evidence>
<dbReference type="SUPFAM" id="SSF46626">
    <property type="entry name" value="Cytochrome c"/>
    <property type="match status" value="1"/>
</dbReference>
<dbReference type="GO" id="GO:0020037">
    <property type="term" value="F:heme binding"/>
    <property type="evidence" value="ECO:0007669"/>
    <property type="project" value="InterPro"/>
</dbReference>
<evidence type="ECO:0000256" key="1">
    <source>
        <dbReference type="ARBA" id="ARBA00022617"/>
    </source>
</evidence>
<evidence type="ECO:0000256" key="2">
    <source>
        <dbReference type="ARBA" id="ARBA00022723"/>
    </source>
</evidence>
<dbReference type="EMBL" id="POUM01000001">
    <property type="protein sequence ID" value="PNF61206.1"/>
    <property type="molecule type" value="Genomic_DNA"/>
</dbReference>
<feature type="compositionally biased region" description="Basic and acidic residues" evidence="4">
    <location>
        <begin position="170"/>
        <end position="185"/>
    </location>
</feature>
<dbReference type="Proteomes" id="UP000236003">
    <property type="component" value="Unassembled WGS sequence"/>
</dbReference>
<feature type="region of interest" description="Disordered" evidence="4">
    <location>
        <begin position="166"/>
        <end position="230"/>
    </location>
</feature>
<sequence>MKTTLKTLVLSGAVIAVAGAGVLYSGVISVAADEPHSRAIEALLEFTRERSIAVRAGEIKVPSLDDEALIRSGAGNYHAMCIGCHLAPEMNATELSESLYPAPPNLAKQGTGGDPGATFWVIKHGIKATGMPAWGKSMGDEYIWGMVAFIEQMPQLDGPQYRSLVAASDGHQHGGGESDMHDHSGQHSSPAAAQTPASAEGDHHGTLDHHRPATPEADVHHHPDGSRHVH</sequence>
<protein>
    <submittedName>
        <fullName evidence="5">Cytochrome c</fullName>
    </submittedName>
</protein>
<keyword evidence="1" id="KW-0349">Heme</keyword>
<dbReference type="PROSITE" id="PS51007">
    <property type="entry name" value="CYTC"/>
    <property type="match status" value="1"/>
</dbReference>
<feature type="compositionally biased region" description="Low complexity" evidence="4">
    <location>
        <begin position="188"/>
        <end position="199"/>
    </location>
</feature>